<proteinExistence type="predicted"/>
<dbReference type="EC" id="1.13.11.4" evidence="3"/>
<dbReference type="CDD" id="cd02216">
    <property type="entry name" value="cupin_GDO-like_N"/>
    <property type="match status" value="1"/>
</dbReference>
<dbReference type="InterPro" id="IPR011051">
    <property type="entry name" value="RmlC_Cupin_sf"/>
</dbReference>
<accession>A0A3A1YZB5</accession>
<keyword evidence="8" id="KW-1185">Reference proteome</keyword>
<dbReference type="PANTHER" id="PTHR41517">
    <property type="entry name" value="1,2-DIOXYGENASE PROTEIN-RELATED"/>
    <property type="match status" value="1"/>
</dbReference>
<dbReference type="Gene3D" id="2.60.120.10">
    <property type="entry name" value="Jelly Rolls"/>
    <property type="match status" value="1"/>
</dbReference>
<evidence type="ECO:0000313" key="5">
    <source>
        <dbReference type="EMBL" id="RII82541.1"/>
    </source>
</evidence>
<dbReference type="Proteomes" id="UP000266483">
    <property type="component" value="Unassembled WGS sequence"/>
</dbReference>
<dbReference type="CDD" id="cd06992">
    <property type="entry name" value="cupin_GDO-like_C"/>
    <property type="match status" value="1"/>
</dbReference>
<keyword evidence="1 6" id="KW-0223">Dioxygenase</keyword>
<organism evidence="6 7">
    <name type="scientific">Neopusillimonas maritima</name>
    <dbReference type="NCBI Taxonomy" id="2026239"/>
    <lineage>
        <taxon>Bacteria</taxon>
        <taxon>Pseudomonadati</taxon>
        <taxon>Pseudomonadota</taxon>
        <taxon>Betaproteobacteria</taxon>
        <taxon>Burkholderiales</taxon>
        <taxon>Alcaligenaceae</taxon>
        <taxon>Neopusillimonas</taxon>
    </lineage>
</organism>
<dbReference type="InterPro" id="IPR014710">
    <property type="entry name" value="RmlC-like_jellyroll"/>
</dbReference>
<evidence type="ECO:0000256" key="1">
    <source>
        <dbReference type="ARBA" id="ARBA00022964"/>
    </source>
</evidence>
<feature type="domain" description="Cupin type-2" evidence="4">
    <location>
        <begin position="96"/>
        <end position="163"/>
    </location>
</feature>
<dbReference type="Pfam" id="PF07883">
    <property type="entry name" value="Cupin_2"/>
    <property type="match status" value="1"/>
</dbReference>
<sequence length="349" mass="39332">MNAPHPVNNVADREAFYKKIDGASMTPLWEVLHNIVTPLPQTQAAPHVWKWEKSYPWLLEAGGLISAMEAERRVLVLENPALRGKTRITNSLYAGLQLIMPGEVAPAHRHSQSALRFILHGSGAYTAVQGEKVTMNVGDFVITPSWTFHDHGNPSDEPMVWLDGLDLAIVELFDAQFMEKGEEHSQETNVEAGTNLAEFGNTMKPVEYKARSKTSPLFWYPYERTREALETMRRFGALNECWGHKLQYTNPVTGDWAMPTMGQFMQLMPKGFKGRPYRSTDSTIYVAVEGSGRCVVNGQVLEFGPKDVLVCPSWLPYHFEIDDGDDAVLFSYSDRPAQQALDLWREQIG</sequence>
<dbReference type="InterPro" id="IPR013096">
    <property type="entry name" value="Cupin_2"/>
</dbReference>
<protein>
    <recommendedName>
        <fullName evidence="3">Gentisate 1,2-dioxygenase</fullName>
        <ecNumber evidence="3">1.13.11.4</ecNumber>
    </recommendedName>
</protein>
<reference evidence="7 8" key="1">
    <citation type="submission" date="2017-08" db="EMBL/GenBank/DDBJ databases">
        <title>Pusillimonas indicus sp. nov., a member of the family Alcaligenaceae isolated from surface seawater.</title>
        <authorList>
            <person name="Li J."/>
        </authorList>
    </citation>
    <scope>NUCLEOTIDE SEQUENCE [LARGE SCALE GENOMIC DNA]</scope>
    <source>
        <strain evidence="5 8">17-4A</strain>
        <strain evidence="6 7">L52-1-41</strain>
    </source>
</reference>
<dbReference type="EMBL" id="NQYH01000001">
    <property type="protein sequence ID" value="RIY42518.1"/>
    <property type="molecule type" value="Genomic_DNA"/>
</dbReference>
<comment type="caution">
    <text evidence="6">The sequence shown here is derived from an EMBL/GenBank/DDBJ whole genome shotgun (WGS) entry which is preliminary data.</text>
</comment>
<name>A0A3A1YZB5_9BURK</name>
<dbReference type="RefSeq" id="WP_119442498.1">
    <property type="nucleotide sequence ID" value="NZ_CP170494.1"/>
</dbReference>
<evidence type="ECO:0000313" key="7">
    <source>
        <dbReference type="Proteomes" id="UP000266206"/>
    </source>
</evidence>
<keyword evidence="2" id="KW-0560">Oxidoreductase</keyword>
<evidence type="ECO:0000256" key="2">
    <source>
        <dbReference type="ARBA" id="ARBA00023002"/>
    </source>
</evidence>
<dbReference type="Proteomes" id="UP000266206">
    <property type="component" value="Unassembled WGS sequence"/>
</dbReference>
<dbReference type="GO" id="GO:0047922">
    <property type="term" value="F:gentisate 1,2-dioxygenase activity"/>
    <property type="evidence" value="ECO:0007669"/>
    <property type="project" value="UniProtKB-UniRule"/>
</dbReference>
<dbReference type="InterPro" id="IPR011960">
    <property type="entry name" value="Gentisate_dOase"/>
</dbReference>
<evidence type="ECO:0000313" key="8">
    <source>
        <dbReference type="Proteomes" id="UP000266483"/>
    </source>
</evidence>
<dbReference type="InterPro" id="IPR047183">
    <property type="entry name" value="GDO-like"/>
</dbReference>
<evidence type="ECO:0000259" key="4">
    <source>
        <dbReference type="Pfam" id="PF07883"/>
    </source>
</evidence>
<dbReference type="SUPFAM" id="SSF51182">
    <property type="entry name" value="RmlC-like cupins"/>
    <property type="match status" value="1"/>
</dbReference>
<gene>
    <name evidence="6" type="primary">gtdA</name>
    <name evidence="5" type="ORF">CJO09_11645</name>
    <name evidence="6" type="ORF">CJP73_03545</name>
</gene>
<dbReference type="PANTHER" id="PTHR41517:SF1">
    <property type="entry name" value="CUPIN"/>
    <property type="match status" value="1"/>
</dbReference>
<dbReference type="EMBL" id="NQOU01000004">
    <property type="protein sequence ID" value="RII82541.1"/>
    <property type="molecule type" value="Genomic_DNA"/>
</dbReference>
<dbReference type="OrthoDB" id="285029at2"/>
<dbReference type="NCBIfam" id="TIGR02272">
    <property type="entry name" value="gentisate_1_2"/>
    <property type="match status" value="1"/>
</dbReference>
<dbReference type="AlphaFoldDB" id="A0A3A1YZB5"/>
<evidence type="ECO:0000313" key="6">
    <source>
        <dbReference type="EMBL" id="RIY42518.1"/>
    </source>
</evidence>
<evidence type="ECO:0000256" key="3">
    <source>
        <dbReference type="NCBIfam" id="TIGR02272"/>
    </source>
</evidence>